<reference evidence="3 4" key="1">
    <citation type="submission" date="2024-09" db="EMBL/GenBank/DDBJ databases">
        <authorList>
            <person name="Sun Q."/>
            <person name="Mori K."/>
        </authorList>
    </citation>
    <scope>NUCLEOTIDE SEQUENCE [LARGE SCALE GENOMIC DNA]</scope>
    <source>
        <strain evidence="3 4">JCM 15389</strain>
    </source>
</reference>
<dbReference type="Gene3D" id="1.10.150.130">
    <property type="match status" value="1"/>
</dbReference>
<gene>
    <name evidence="3" type="ORF">ACFFRE_12050</name>
</gene>
<feature type="compositionally biased region" description="Low complexity" evidence="2">
    <location>
        <begin position="14"/>
        <end position="23"/>
    </location>
</feature>
<name>A0ABV6C591_9ACTN</name>
<accession>A0ABV6C591</accession>
<protein>
    <recommendedName>
        <fullName evidence="5">Integrase SAM-like N-terminal domain-containing protein</fullName>
    </recommendedName>
</protein>
<feature type="non-terminal residue" evidence="3">
    <location>
        <position position="123"/>
    </location>
</feature>
<evidence type="ECO:0000313" key="4">
    <source>
        <dbReference type="Proteomes" id="UP001589788"/>
    </source>
</evidence>
<dbReference type="InterPro" id="IPR010998">
    <property type="entry name" value="Integrase_recombinase_N"/>
</dbReference>
<keyword evidence="1" id="KW-0238">DNA-binding</keyword>
<dbReference type="EMBL" id="JBHLYQ010000173">
    <property type="protein sequence ID" value="MFC0082863.1"/>
    <property type="molecule type" value="Genomic_DNA"/>
</dbReference>
<evidence type="ECO:0008006" key="5">
    <source>
        <dbReference type="Google" id="ProtNLM"/>
    </source>
</evidence>
<feature type="compositionally biased region" description="Gly residues" evidence="2">
    <location>
        <begin position="24"/>
        <end position="34"/>
    </location>
</feature>
<feature type="region of interest" description="Disordered" evidence="2">
    <location>
        <begin position="1"/>
        <end position="35"/>
    </location>
</feature>
<comment type="caution">
    <text evidence="3">The sequence shown here is derived from an EMBL/GenBank/DDBJ whole genome shotgun (WGS) entry which is preliminary data.</text>
</comment>
<evidence type="ECO:0000256" key="1">
    <source>
        <dbReference type="ARBA" id="ARBA00023125"/>
    </source>
</evidence>
<evidence type="ECO:0000313" key="3">
    <source>
        <dbReference type="EMBL" id="MFC0082863.1"/>
    </source>
</evidence>
<evidence type="ECO:0000256" key="2">
    <source>
        <dbReference type="SAM" id="MobiDB-lite"/>
    </source>
</evidence>
<sequence length="123" mass="13025">MQEAAGRSGGGSWAEAPGAADPGAGPGRRAGAGALGEPTMTVADLLWAWLASLEGRRRPSTLATHRGYVTNRLVPRLGALRLGELRAFHLDAAYGAWLVEDHLPLDQQVHVEDQAVHGLVDRT</sequence>
<organism evidence="3 4">
    <name type="scientific">Aciditerrimonas ferrireducens</name>
    <dbReference type="NCBI Taxonomy" id="667306"/>
    <lineage>
        <taxon>Bacteria</taxon>
        <taxon>Bacillati</taxon>
        <taxon>Actinomycetota</taxon>
        <taxon>Acidimicrobiia</taxon>
        <taxon>Acidimicrobiales</taxon>
        <taxon>Acidimicrobiaceae</taxon>
        <taxon>Aciditerrimonas</taxon>
    </lineage>
</organism>
<proteinExistence type="predicted"/>
<keyword evidence="4" id="KW-1185">Reference proteome</keyword>
<dbReference type="Proteomes" id="UP001589788">
    <property type="component" value="Unassembled WGS sequence"/>
</dbReference>